<accession>A0A9D2N3D6</accession>
<keyword evidence="4" id="KW-1133">Transmembrane helix</keyword>
<evidence type="ECO:0000256" key="3">
    <source>
        <dbReference type="SAM" id="MobiDB-lite"/>
    </source>
</evidence>
<dbReference type="GO" id="GO:0004252">
    <property type="term" value="F:serine-type endopeptidase activity"/>
    <property type="evidence" value="ECO:0007669"/>
    <property type="project" value="InterPro"/>
</dbReference>
<feature type="transmembrane region" description="Helical" evidence="4">
    <location>
        <begin position="21"/>
        <end position="43"/>
    </location>
</feature>
<reference evidence="6" key="1">
    <citation type="journal article" date="2021" name="PeerJ">
        <title>Extensive microbial diversity within the chicken gut microbiome revealed by metagenomics and culture.</title>
        <authorList>
            <person name="Gilroy R."/>
            <person name="Ravi A."/>
            <person name="Getino M."/>
            <person name="Pursley I."/>
            <person name="Horton D.L."/>
            <person name="Alikhan N.F."/>
            <person name="Baker D."/>
            <person name="Gharbi K."/>
            <person name="Hall N."/>
            <person name="Watson M."/>
            <person name="Adriaenssens E.M."/>
            <person name="Foster-Nyarko E."/>
            <person name="Jarju S."/>
            <person name="Secka A."/>
            <person name="Antonio M."/>
            <person name="Oren A."/>
            <person name="Chaudhuri R.R."/>
            <person name="La Ragione R."/>
            <person name="Hildebrand F."/>
            <person name="Pallen M.J."/>
        </authorList>
    </citation>
    <scope>NUCLEOTIDE SEQUENCE</scope>
    <source>
        <strain evidence="6">CHK180-15479</strain>
    </source>
</reference>
<dbReference type="PANTHER" id="PTHR43343">
    <property type="entry name" value="PEPTIDASE S12"/>
    <property type="match status" value="1"/>
</dbReference>
<dbReference type="GO" id="GO:0006508">
    <property type="term" value="P:proteolysis"/>
    <property type="evidence" value="ECO:0007669"/>
    <property type="project" value="UniProtKB-KW"/>
</dbReference>
<evidence type="ECO:0000256" key="1">
    <source>
        <dbReference type="ARBA" id="ARBA00022670"/>
    </source>
</evidence>
<dbReference type="InterPro" id="IPR036034">
    <property type="entry name" value="PDZ_sf"/>
</dbReference>
<keyword evidence="4" id="KW-0472">Membrane</keyword>
<dbReference type="EMBL" id="DWWT01000063">
    <property type="protein sequence ID" value="HJC06836.1"/>
    <property type="molecule type" value="Genomic_DNA"/>
</dbReference>
<evidence type="ECO:0000256" key="4">
    <source>
        <dbReference type="SAM" id="Phobius"/>
    </source>
</evidence>
<dbReference type="Proteomes" id="UP000823910">
    <property type="component" value="Unassembled WGS sequence"/>
</dbReference>
<protein>
    <submittedName>
        <fullName evidence="6">Trypsin-like peptidase domain-containing protein</fullName>
    </submittedName>
</protein>
<evidence type="ECO:0000256" key="2">
    <source>
        <dbReference type="ARBA" id="ARBA00022801"/>
    </source>
</evidence>
<proteinExistence type="predicted"/>
<dbReference type="PANTHER" id="PTHR43343:SF3">
    <property type="entry name" value="PROTEASE DO-LIKE 8, CHLOROPLASTIC"/>
    <property type="match status" value="1"/>
</dbReference>
<organism evidence="6 7">
    <name type="scientific">Candidatus Enterocloster excrementipullorum</name>
    <dbReference type="NCBI Taxonomy" id="2838559"/>
    <lineage>
        <taxon>Bacteria</taxon>
        <taxon>Bacillati</taxon>
        <taxon>Bacillota</taxon>
        <taxon>Clostridia</taxon>
        <taxon>Lachnospirales</taxon>
        <taxon>Lachnospiraceae</taxon>
        <taxon>Enterocloster</taxon>
    </lineage>
</organism>
<gene>
    <name evidence="6" type="ORF">H9704_11900</name>
</gene>
<dbReference type="Pfam" id="PF13365">
    <property type="entry name" value="Trypsin_2"/>
    <property type="match status" value="1"/>
</dbReference>
<dbReference type="AlphaFoldDB" id="A0A9D2N3D6"/>
<keyword evidence="4" id="KW-0812">Transmembrane</keyword>
<dbReference type="Pfam" id="PF00595">
    <property type="entry name" value="PDZ"/>
    <property type="match status" value="1"/>
</dbReference>
<keyword evidence="1" id="KW-0645">Protease</keyword>
<evidence type="ECO:0000259" key="5">
    <source>
        <dbReference type="PROSITE" id="PS50106"/>
    </source>
</evidence>
<comment type="caution">
    <text evidence="6">The sequence shown here is derived from an EMBL/GenBank/DDBJ whole genome shotgun (WGS) entry which is preliminary data.</text>
</comment>
<feature type="domain" description="PDZ" evidence="5">
    <location>
        <begin position="311"/>
        <end position="400"/>
    </location>
</feature>
<dbReference type="InterPro" id="IPR051201">
    <property type="entry name" value="Chloro_Bact_Ser_Proteases"/>
</dbReference>
<dbReference type="PROSITE" id="PS50106">
    <property type="entry name" value="PDZ"/>
    <property type="match status" value="1"/>
</dbReference>
<keyword evidence="2" id="KW-0378">Hydrolase</keyword>
<dbReference type="InterPro" id="IPR001940">
    <property type="entry name" value="Peptidase_S1C"/>
</dbReference>
<dbReference type="Gene3D" id="2.30.42.10">
    <property type="match status" value="1"/>
</dbReference>
<dbReference type="InterPro" id="IPR001478">
    <property type="entry name" value="PDZ"/>
</dbReference>
<dbReference type="SUPFAM" id="SSF50156">
    <property type="entry name" value="PDZ domain-like"/>
    <property type="match status" value="1"/>
</dbReference>
<feature type="compositionally biased region" description="Pro residues" evidence="3">
    <location>
        <begin position="69"/>
        <end position="78"/>
    </location>
</feature>
<evidence type="ECO:0000313" key="7">
    <source>
        <dbReference type="Proteomes" id="UP000823910"/>
    </source>
</evidence>
<dbReference type="Gene3D" id="2.40.10.120">
    <property type="match status" value="1"/>
</dbReference>
<reference evidence="6" key="2">
    <citation type="submission" date="2021-04" db="EMBL/GenBank/DDBJ databases">
        <authorList>
            <person name="Gilroy R."/>
        </authorList>
    </citation>
    <scope>NUCLEOTIDE SEQUENCE</scope>
    <source>
        <strain evidence="6">CHK180-15479</strain>
    </source>
</reference>
<name>A0A9D2N3D6_9FIRM</name>
<feature type="region of interest" description="Disordered" evidence="3">
    <location>
        <begin position="60"/>
        <end position="85"/>
    </location>
</feature>
<sequence length="421" mass="44586">MYENRDPYEGEPRKKDSFARRAGRVAAGAVLFGAVAGTVMVGVNEAAARLWGDPYAGTVQESQTAAPEELPPVAPPPAARSGPETDVTAIVEKAMPSVVAITSMTRYQSRSFGFGWFFGGGQTYEVPGSGSGIIIGENDTELLIVTNNHVVENTSSLMVTFVDDESVEAAVKGTDASLDLAVIAVPLENISEDTKSKISFAELGDSDALKVGQGVIAIGNALGYGQSVTVGYVSALNREVRVSETSTMSLIQTDAAINPGNSGGALLNMQGQVIGINAAKYSSAEVEGMGYAIPISQAKEILDRLTTHRTEREVEEERRGYLGIQGTSVDAQSAVMFGMPEGVFVYKILEGGAAYGSGLKEKDIITKVDGQAVRSMEELQALLSYYEQGEEIELTVQTQVEGQYQEHTVTVTLGSMPESGQ</sequence>
<dbReference type="PRINTS" id="PR00834">
    <property type="entry name" value="PROTEASES2C"/>
</dbReference>
<dbReference type="SMART" id="SM00228">
    <property type="entry name" value="PDZ"/>
    <property type="match status" value="1"/>
</dbReference>
<evidence type="ECO:0000313" key="6">
    <source>
        <dbReference type="EMBL" id="HJC06836.1"/>
    </source>
</evidence>
<dbReference type="SUPFAM" id="SSF50494">
    <property type="entry name" value="Trypsin-like serine proteases"/>
    <property type="match status" value="1"/>
</dbReference>
<dbReference type="InterPro" id="IPR009003">
    <property type="entry name" value="Peptidase_S1_PA"/>
</dbReference>